<evidence type="ECO:0000256" key="6">
    <source>
        <dbReference type="ARBA" id="ARBA00023141"/>
    </source>
</evidence>
<keyword evidence="1 7" id="KW-0028">Amino-acid biosynthesis</keyword>
<keyword evidence="5 7" id="KW-0067">ATP-binding</keyword>
<evidence type="ECO:0000256" key="1">
    <source>
        <dbReference type="ARBA" id="ARBA00022605"/>
    </source>
</evidence>
<dbReference type="SUPFAM" id="SSF52540">
    <property type="entry name" value="P-loop containing nucleoside triphosphate hydrolases"/>
    <property type="match status" value="1"/>
</dbReference>
<evidence type="ECO:0000256" key="5">
    <source>
        <dbReference type="ARBA" id="ARBA00022840"/>
    </source>
</evidence>
<evidence type="ECO:0000256" key="3">
    <source>
        <dbReference type="ARBA" id="ARBA00022741"/>
    </source>
</evidence>
<evidence type="ECO:0000313" key="9">
    <source>
        <dbReference type="Proteomes" id="UP000294597"/>
    </source>
</evidence>
<protein>
    <recommendedName>
        <fullName evidence="7">Shikimate kinase</fullName>
        <shortName evidence="7">SK</shortName>
        <ecNumber evidence="7">2.7.1.71</ecNumber>
    </recommendedName>
</protein>
<dbReference type="GO" id="GO:0008652">
    <property type="term" value="P:amino acid biosynthetic process"/>
    <property type="evidence" value="ECO:0007669"/>
    <property type="project" value="UniProtKB-KW"/>
</dbReference>
<dbReference type="InterPro" id="IPR000623">
    <property type="entry name" value="Shikimate_kinase/TSH1"/>
</dbReference>
<organism evidence="8 9">
    <name type="scientific">Flavobacterium hiemivividum</name>
    <dbReference type="NCBI Taxonomy" id="2541734"/>
    <lineage>
        <taxon>Bacteria</taxon>
        <taxon>Pseudomonadati</taxon>
        <taxon>Bacteroidota</taxon>
        <taxon>Flavobacteriia</taxon>
        <taxon>Flavobacteriales</taxon>
        <taxon>Flavobacteriaceae</taxon>
        <taxon>Flavobacterium</taxon>
    </lineage>
</organism>
<evidence type="ECO:0000256" key="7">
    <source>
        <dbReference type="HAMAP-Rule" id="MF_00109"/>
    </source>
</evidence>
<feature type="binding site" evidence="7">
    <location>
        <position position="80"/>
    </location>
    <ligand>
        <name>substrate</name>
    </ligand>
</feature>
<keyword evidence="9" id="KW-1185">Reference proteome</keyword>
<dbReference type="Proteomes" id="UP000294597">
    <property type="component" value="Unassembled WGS sequence"/>
</dbReference>
<feature type="binding site" evidence="7">
    <location>
        <position position="33"/>
    </location>
    <ligand>
        <name>substrate</name>
    </ligand>
</feature>
<dbReference type="InterPro" id="IPR031322">
    <property type="entry name" value="Shikimate/glucono_kinase"/>
</dbReference>
<dbReference type="PANTHER" id="PTHR21087:SF16">
    <property type="entry name" value="SHIKIMATE KINASE 1, CHLOROPLASTIC"/>
    <property type="match status" value="1"/>
</dbReference>
<dbReference type="PANTHER" id="PTHR21087">
    <property type="entry name" value="SHIKIMATE KINASE"/>
    <property type="match status" value="1"/>
</dbReference>
<keyword evidence="4 7" id="KW-0418">Kinase</keyword>
<comment type="caution">
    <text evidence="8">The sequence shown here is derived from an EMBL/GenBank/DDBJ whole genome shotgun (WGS) entry which is preliminary data.</text>
</comment>
<keyword evidence="7" id="KW-0479">Metal-binding</keyword>
<keyword evidence="7" id="KW-0963">Cytoplasm</keyword>
<accession>A0A4R5CZB8</accession>
<comment type="similarity">
    <text evidence="7">Belongs to the shikimate kinase family.</text>
</comment>
<feature type="binding site" evidence="7">
    <location>
        <position position="57"/>
    </location>
    <ligand>
        <name>substrate</name>
    </ligand>
</feature>
<dbReference type="GO" id="GO:0005524">
    <property type="term" value="F:ATP binding"/>
    <property type="evidence" value="ECO:0007669"/>
    <property type="project" value="UniProtKB-UniRule"/>
</dbReference>
<dbReference type="Gene3D" id="3.40.50.300">
    <property type="entry name" value="P-loop containing nucleotide triphosphate hydrolases"/>
    <property type="match status" value="1"/>
</dbReference>
<reference evidence="8 9" key="1">
    <citation type="submission" date="2019-03" db="EMBL/GenBank/DDBJ databases">
        <title>Flavobacterium TSA-D2 sp. nov., isolated from arctic soil.</title>
        <authorList>
            <person name="Chaudhary D.K."/>
        </authorList>
    </citation>
    <scope>NUCLEOTIDE SEQUENCE [LARGE SCALE GENOMIC DNA]</scope>
    <source>
        <strain evidence="8 9">TSA-D2</strain>
    </source>
</reference>
<feature type="binding site" evidence="7">
    <location>
        <position position="120"/>
    </location>
    <ligand>
        <name>ATP</name>
        <dbReference type="ChEBI" id="CHEBI:30616"/>
    </ligand>
</feature>
<keyword evidence="2 7" id="KW-0808">Transferase</keyword>
<name>A0A4R5CZB8_9FLAO</name>
<comment type="cofactor">
    <cofactor evidence="7">
        <name>Mg(2+)</name>
        <dbReference type="ChEBI" id="CHEBI:18420"/>
    </cofactor>
    <text evidence="7">Binds 1 Mg(2+) ion per subunit.</text>
</comment>
<dbReference type="HAMAP" id="MF_00109">
    <property type="entry name" value="Shikimate_kinase"/>
    <property type="match status" value="1"/>
</dbReference>
<feature type="binding site" evidence="7">
    <location>
        <begin position="11"/>
        <end position="16"/>
    </location>
    <ligand>
        <name>ATP</name>
        <dbReference type="ChEBI" id="CHEBI:30616"/>
    </ligand>
</feature>
<comment type="subunit">
    <text evidence="7">Monomer.</text>
</comment>
<dbReference type="GO" id="GO:0004765">
    <property type="term" value="F:shikimate kinase activity"/>
    <property type="evidence" value="ECO:0007669"/>
    <property type="project" value="UniProtKB-UniRule"/>
</dbReference>
<comment type="caution">
    <text evidence="7">Lacks conserved residue(s) required for the propagation of feature annotation.</text>
</comment>
<gene>
    <name evidence="7" type="primary">aroK</name>
    <name evidence="8" type="ORF">E0F98_11555</name>
</gene>
<feature type="binding site" evidence="7">
    <location>
        <position position="15"/>
    </location>
    <ligand>
        <name>Mg(2+)</name>
        <dbReference type="ChEBI" id="CHEBI:18420"/>
    </ligand>
</feature>
<comment type="catalytic activity">
    <reaction evidence="7">
        <text>shikimate + ATP = 3-phosphoshikimate + ADP + H(+)</text>
        <dbReference type="Rhea" id="RHEA:13121"/>
        <dbReference type="ChEBI" id="CHEBI:15378"/>
        <dbReference type="ChEBI" id="CHEBI:30616"/>
        <dbReference type="ChEBI" id="CHEBI:36208"/>
        <dbReference type="ChEBI" id="CHEBI:145989"/>
        <dbReference type="ChEBI" id="CHEBI:456216"/>
        <dbReference type="EC" id="2.7.1.71"/>
    </reaction>
</comment>
<evidence type="ECO:0000313" key="8">
    <source>
        <dbReference type="EMBL" id="TDE03223.1"/>
    </source>
</evidence>
<dbReference type="InterPro" id="IPR027417">
    <property type="entry name" value="P-loop_NTPase"/>
</dbReference>
<evidence type="ECO:0000256" key="2">
    <source>
        <dbReference type="ARBA" id="ARBA00022679"/>
    </source>
</evidence>
<keyword evidence="6 7" id="KW-0057">Aromatic amino acid biosynthesis</keyword>
<evidence type="ECO:0000256" key="4">
    <source>
        <dbReference type="ARBA" id="ARBA00022777"/>
    </source>
</evidence>
<proteinExistence type="inferred from homology"/>
<keyword evidence="7" id="KW-0460">Magnesium</keyword>
<comment type="subcellular location">
    <subcellularLocation>
        <location evidence="7">Cytoplasm</location>
    </subcellularLocation>
</comment>
<dbReference type="GO" id="GO:0009073">
    <property type="term" value="P:aromatic amino acid family biosynthetic process"/>
    <property type="evidence" value="ECO:0007669"/>
    <property type="project" value="UniProtKB-KW"/>
</dbReference>
<feature type="binding site" evidence="7">
    <location>
        <position position="142"/>
    </location>
    <ligand>
        <name>substrate</name>
    </ligand>
</feature>
<dbReference type="RefSeq" id="WP_132111605.1">
    <property type="nucleotide sequence ID" value="NZ_SMFO01000008.1"/>
</dbReference>
<dbReference type="Pfam" id="PF01202">
    <property type="entry name" value="SKI"/>
    <property type="match status" value="1"/>
</dbReference>
<sequence>MKKIILLGYMGCGKSTIAKTLAKINGQPFVDLDVYIEKKAGLSINAIFEQYGEIKFRKMEHEAFVELLNAPGQMIIGLGGGTPCYANNHELLKRDDVVSIYLKASIDTLFNRLVVNKSKRPLIANKNEEEMKEFIAVHLFERSYYYNQAQHKVTVDDKTVDQTVLDILAILA</sequence>
<dbReference type="EC" id="2.7.1.71" evidence="7"/>
<dbReference type="GO" id="GO:0009423">
    <property type="term" value="P:chorismate biosynthetic process"/>
    <property type="evidence" value="ECO:0007669"/>
    <property type="project" value="UniProtKB-UniRule"/>
</dbReference>
<keyword evidence="3 7" id="KW-0547">Nucleotide-binding</keyword>
<comment type="function">
    <text evidence="7">Catalyzes the specific phosphorylation of the 3-hydroxyl group of shikimic acid using ATP as a cosubstrate.</text>
</comment>
<dbReference type="EMBL" id="SMFO01000008">
    <property type="protein sequence ID" value="TDE03223.1"/>
    <property type="molecule type" value="Genomic_DNA"/>
</dbReference>
<dbReference type="UniPathway" id="UPA00053">
    <property type="reaction ID" value="UER00088"/>
</dbReference>
<dbReference type="GO" id="GO:0005829">
    <property type="term" value="C:cytosol"/>
    <property type="evidence" value="ECO:0007669"/>
    <property type="project" value="TreeGrafter"/>
</dbReference>
<dbReference type="CDD" id="cd00464">
    <property type="entry name" value="SK"/>
    <property type="match status" value="1"/>
</dbReference>
<dbReference type="GO" id="GO:0000287">
    <property type="term" value="F:magnesium ion binding"/>
    <property type="evidence" value="ECO:0007669"/>
    <property type="project" value="UniProtKB-UniRule"/>
</dbReference>
<dbReference type="PRINTS" id="PR01100">
    <property type="entry name" value="SHIKIMTKNASE"/>
</dbReference>
<dbReference type="AlphaFoldDB" id="A0A4R5CZB8"/>
<comment type="pathway">
    <text evidence="7">Metabolic intermediate biosynthesis; chorismate biosynthesis; chorismate from D-erythrose 4-phosphate and phosphoenolpyruvate: step 5/7.</text>
</comment>